<feature type="chain" id="PRO_5003278401" evidence="2">
    <location>
        <begin position="29"/>
        <end position="2585"/>
    </location>
</feature>
<dbReference type="OrthoDB" id="906679at2"/>
<evidence type="ECO:0000313" key="6">
    <source>
        <dbReference type="Proteomes" id="UP000007463"/>
    </source>
</evidence>
<reference evidence="5 6" key="1">
    <citation type="journal article" date="2011" name="Stand. Genomic Sci.">
        <title>Complete genome sequence of the gliding freshwater bacterium Fluviicola taffensis type strain (RW262).</title>
        <authorList>
            <person name="Woyke T."/>
            <person name="Chertkov O."/>
            <person name="Lapidus A."/>
            <person name="Nolan M."/>
            <person name="Lucas S."/>
            <person name="Del Rio T.G."/>
            <person name="Tice H."/>
            <person name="Cheng J.F."/>
            <person name="Tapia R."/>
            <person name="Han C."/>
            <person name="Goodwin L."/>
            <person name="Pitluck S."/>
            <person name="Liolios K."/>
            <person name="Pagani I."/>
            <person name="Ivanova N."/>
            <person name="Huntemann M."/>
            <person name="Mavromatis K."/>
            <person name="Mikhailova N."/>
            <person name="Pati A."/>
            <person name="Chen A."/>
            <person name="Palaniappan K."/>
            <person name="Land M."/>
            <person name="Hauser L."/>
            <person name="Brambilla E.M."/>
            <person name="Rohde M."/>
            <person name="Mwirichia R."/>
            <person name="Sikorski J."/>
            <person name="Tindall B.J."/>
            <person name="Goker M."/>
            <person name="Bristow J."/>
            <person name="Eisen J.A."/>
            <person name="Markowitz V."/>
            <person name="Hugenholtz P."/>
            <person name="Klenk H.P."/>
            <person name="Kyrpides N.C."/>
        </authorList>
    </citation>
    <scope>NUCLEOTIDE SEQUENCE [LARGE SCALE GENOMIC DNA]</scope>
    <source>
        <strain evidence="6">DSM 16823 / RW262 / RW262</strain>
    </source>
</reference>
<dbReference type="KEGG" id="fte:Fluta_0604"/>
<dbReference type="EMBL" id="CP002542">
    <property type="protein sequence ID" value="AEA42608.1"/>
    <property type="molecule type" value="Genomic_DNA"/>
</dbReference>
<dbReference type="InterPro" id="IPR006626">
    <property type="entry name" value="PbH1"/>
</dbReference>
<feature type="signal peptide" evidence="2">
    <location>
        <begin position="1"/>
        <end position="28"/>
    </location>
</feature>
<protein>
    <submittedName>
        <fullName evidence="5">Uncharacterized protein</fullName>
    </submittedName>
</protein>
<dbReference type="eggNOG" id="COG3405">
    <property type="taxonomic scope" value="Bacteria"/>
</dbReference>
<gene>
    <name evidence="5" type="ordered locus">Fluta_0604</name>
</gene>
<evidence type="ECO:0000259" key="4">
    <source>
        <dbReference type="Pfam" id="PF19081"/>
    </source>
</evidence>
<dbReference type="HOGENOM" id="CLU_227964_0_0_10"/>
<dbReference type="InterPro" id="IPR026444">
    <property type="entry name" value="Secre_tail"/>
</dbReference>
<organism evidence="5 6">
    <name type="scientific">Fluviicola taffensis (strain DSM 16823 / NCIMB 13979 / RW262)</name>
    <dbReference type="NCBI Taxonomy" id="755732"/>
    <lineage>
        <taxon>Bacteria</taxon>
        <taxon>Pseudomonadati</taxon>
        <taxon>Bacteroidota</taxon>
        <taxon>Flavobacteriia</taxon>
        <taxon>Flavobacteriales</taxon>
        <taxon>Crocinitomicaceae</taxon>
        <taxon>Fluviicola</taxon>
    </lineage>
</organism>
<dbReference type="eggNOG" id="COG4412">
    <property type="taxonomic scope" value="Bacteria"/>
</dbReference>
<feature type="domain" description="Ig-like" evidence="4">
    <location>
        <begin position="1238"/>
        <end position="1322"/>
    </location>
</feature>
<keyword evidence="1 2" id="KW-0732">Signal</keyword>
<dbReference type="Pfam" id="PF18962">
    <property type="entry name" value="Por_Secre_tail"/>
    <property type="match status" value="1"/>
</dbReference>
<name>F2IGK2_FLUTR</name>
<dbReference type="SMART" id="SM00710">
    <property type="entry name" value="PbH1"/>
    <property type="match status" value="9"/>
</dbReference>
<dbReference type="NCBIfam" id="TIGR04183">
    <property type="entry name" value="Por_Secre_tail"/>
    <property type="match status" value="1"/>
</dbReference>
<keyword evidence="6" id="KW-1185">Reference proteome</keyword>
<dbReference type="Proteomes" id="UP000007463">
    <property type="component" value="Chromosome"/>
</dbReference>
<dbReference type="STRING" id="755732.Fluta_0604"/>
<feature type="domain" description="Ig-like" evidence="4">
    <location>
        <begin position="1687"/>
        <end position="1768"/>
    </location>
</feature>
<feature type="domain" description="Secretion system C-terminal sorting" evidence="3">
    <location>
        <begin position="2516"/>
        <end position="2582"/>
    </location>
</feature>
<proteinExistence type="predicted"/>
<dbReference type="eggNOG" id="COG3291">
    <property type="taxonomic scope" value="Bacteria"/>
</dbReference>
<sequence length="2585" mass="261133" precursor="true">MLKIKTMNFSRLILCSALLILGSGSLFGQVSGTKTIPTDYATIADFVTAINTSGIGAGGVTLDIPSGYTETAPAGGFTITATGTVANPIVIHGVGGAPKPIITASAGLTAGALNDGIIKLIGSDYVTISGLDLRENAANTTTAAGTNNMTEFGIALFYNTITDGCQNVTITDNTIGLGATYQNAMGIYANSTHNATAMAAGATATTGNNNNLTVKRNTISSVNLGIVVLGPTAAADHASDLIIGGAPGDGNTITFGLNGTFSGFNAVSGTVNGILFRNVKNTNCTFNTLTSSGTVTSGTLNGIQLQAFSNTPTGTFSQVISNNTFNLMSAVVGGNVVGITSPSGSASATSTLDISNNQFNGFGHSVASPTGSLTFISTVSTNFTTTINSNSFNNLTVTTTGSVTFVSHSFSIPGGGSSTASNNTIATQFTKTGAGGSVVGFTTGASTPNSAFYTLSNNNFSNISVTGATSLTFINNTDGSGTACSKTISGNTFSNILGGTSAIIGFTTTYWGGATSTVANNTFSNISGQSSITAINIGNSFAGTVATTIHNNTISSLTSTGAGSTVTGITTSNTASSISINNNTINGLSSTGASLVSAIAVTGSTLTNVNANRIYGLSSSNAGGTVFGISITGGTGVNTSNNIISGLTAPIASGTDVIRGININSSSSSAVYGVYYNSVYLNATSSGTNFGTAGIYHQASATASTAALDMRNNIIINESAAAGTGFTVAFRRSAVQLNNFASASNRNLLYAGAPSATHLLMYDGTTPYQTMLTYQAAVLPREANSFSGEAPFVGSGYGTAGNFFISLTGVSSDFLRPVSGITTQVESGASTISGITTDYTGTTRSGTPDVGAYEFSGTTPAPVITLNSVTPPTTTQCVATARLVSVNITTASGTITGATIGYSVNGVPQTNIVMTNVSGTTWEGTIPVPTPVNGTIVWGVAATNSLVLNGSYTGTPYADEPLFGATASATASSSTVCASSPSVLTAKLVKSGPVTIGTGSTVSTGSAAQTPFYGGYGGVKTQYLIRASELTALGLNAGNITQMSLNITGAGSTLSGLGISMDHTALTALTNNIENIATQVYSIPSFVPTVGANNFVFSTPFNWDGTSNVIVSFCWSNNNTSNTASNLSIVSTAYVSANARYVDSRTAAEVCGYTGNTTPGGWNGGATTLSSRPIFTFIGNATQTITSVSWSDGVGTIGTTNPLSVSPTATTTYTANITAAGCTFAPSPSTTVTVNPLPTAPTATNSAQCGVQVPTANVTSTSGLPTPSFNWYAASSGGTALQSGTSATFTSTVSTTTTFYVSELNTVTGCESTRTPVTVNVSTPDAVSLTASVASICVGGSFTLTAANINGTPFQSYTYSTQSATTGSGAESPLAGTTVSVTPTAAGTFVYTLTATDAGCAASATASVLVNPLPAVIATATPSAVCSGDNIVLVANIPSANNGPFVIGAGAITGSGDYYNPFYHLFGGIKSQYIIRASELTAAGFTAGNFASVALNIGTVGSPYSGFTLHVGTTAATDLSAGLNAATLTQVYSNPSLVLTASSLNTFTFNTPYFWDGTSNLIVQLSWSNNNGGGTSSQVQYDNTAYVATAYYRDDNLTPAAILAGTPATGTRSTRPKMTLTMNQNNDYNWSWSPGAGLNTATATTSITNASGSAVTQAFTVTSTNIATGCVASVTTPLVTINSSVPAPVATNSTQCGTGVPTASVTGTGISGNTFSWYLVSTGGTAISGQTASSLIGYPITATTTFYVSEVGSGCSSPRTPVTVTVTPAPVISVAGTATICNGSSTSLTASSVNDPNYTYTWSGGLGTGATVSASPTVGTTYTVTGTDMSAGANAGCVTTATYAITVNPAPTTAPVVPATSTICAGDLQHLTSGPTTSTAIFGNGTTAPGNTAYPNPLSAYYGGAKHQLLFTASELTAQGLVAGAQISSITFDLNTFTGSACTNFTIRMGNTALTALTGFVAGTSTVYGPTTFTPTAAGLVTFTLTAPYTWNGTSNIVVETVHNAGNAGNGSGTRTNTTTTPTNTVYSAVADDVLGGIAGFDALTSWDENAASALRPNVRFVHTNTAPVWSPAASLYTDAAGTVAYTGTGTTSVYAKPTVTTTYVVTYTGSNGCTAQTSGTITVNQPTAASVAPVTACTSYTWPQTGLTYNTSGVYRDTISNAAGCDSVISLNLTINQPTTAIVNHTACQTYTWPLNGATYVTSGTHTAIISNFIGCDSVVTLNLTIGGPSASLVPVTNCGPYVWAQTGLTYNASGAFNDTIPNMYGCDSVITLSLTINQPSASTLPPLTRCTSYTWPQNGTTYLVSGAYTDTVSNALGCDSVITLNLTIIQPTTSSVPMTACTSYTWPQTGLTYNASGAYRDTIANFVGCDSIITLNLTINTPTSSMFTVSTCTPTYTWAQNGTVYNATGFYNDTILNAAGCDSVITLNLTITAFVATATDNGNATVTASTGTTYQWINCTTNAPISGATTQTFTATVNGTYAAIVSNGTCSDTTNCVTIANVGVKENMISSISVHPNPTHDVVIVTMDAATAIVEVMDVQGKLVQTTQINAGGQVDLSGYERGVYTLRIKTELGTAIERIVKN</sequence>
<dbReference type="Pfam" id="PF19081">
    <property type="entry name" value="Ig_7"/>
    <property type="match status" value="2"/>
</dbReference>
<dbReference type="InterPro" id="IPR044023">
    <property type="entry name" value="Ig_7"/>
</dbReference>
<dbReference type="eggNOG" id="COG1357">
    <property type="taxonomic scope" value="Bacteria"/>
</dbReference>
<evidence type="ECO:0000256" key="2">
    <source>
        <dbReference type="SAM" id="SignalP"/>
    </source>
</evidence>
<evidence type="ECO:0000256" key="1">
    <source>
        <dbReference type="ARBA" id="ARBA00022729"/>
    </source>
</evidence>
<accession>F2IGK2</accession>
<evidence type="ECO:0000313" key="5">
    <source>
        <dbReference type="EMBL" id="AEA42608.1"/>
    </source>
</evidence>
<evidence type="ECO:0000259" key="3">
    <source>
        <dbReference type="Pfam" id="PF18962"/>
    </source>
</evidence>
<reference evidence="6" key="2">
    <citation type="submission" date="2011-02" db="EMBL/GenBank/DDBJ databases">
        <title>The complete genome of Fluviicola taffensis DSM 16823.</title>
        <authorList>
            <consortium name="US DOE Joint Genome Institute (JGI-PGF)"/>
            <person name="Lucas S."/>
            <person name="Copeland A."/>
            <person name="Lapidus A."/>
            <person name="Bruce D."/>
            <person name="Goodwin L."/>
            <person name="Pitluck S."/>
            <person name="Kyrpides N."/>
            <person name="Mavromatis K."/>
            <person name="Ivanova N."/>
            <person name="Mikhailova N."/>
            <person name="Pagani I."/>
            <person name="Chertkov O."/>
            <person name="Detter J.C."/>
            <person name="Han C."/>
            <person name="Tapia R."/>
            <person name="Land M."/>
            <person name="Hauser L."/>
            <person name="Markowitz V."/>
            <person name="Cheng J.-F."/>
            <person name="Hugenholtz P."/>
            <person name="Woyke T."/>
            <person name="Wu D."/>
            <person name="Tindall B."/>
            <person name="Pomrenke H.G."/>
            <person name="Brambilla E."/>
            <person name="Klenk H.-P."/>
            <person name="Eisen J.A."/>
        </authorList>
    </citation>
    <scope>NUCLEOTIDE SEQUENCE [LARGE SCALE GENOMIC DNA]</scope>
    <source>
        <strain evidence="6">DSM 16823 / RW262 / RW262</strain>
    </source>
</reference>